<protein>
    <recommendedName>
        <fullName evidence="4">HAMP domain-containing protein</fullName>
    </recommendedName>
</protein>
<keyword evidence="1" id="KW-1133">Transmembrane helix</keyword>
<evidence type="ECO:0000313" key="3">
    <source>
        <dbReference type="Proteomes" id="UP000280792"/>
    </source>
</evidence>
<evidence type="ECO:0000256" key="1">
    <source>
        <dbReference type="SAM" id="Phobius"/>
    </source>
</evidence>
<keyword evidence="1" id="KW-0812">Transmembrane</keyword>
<dbReference type="EMBL" id="QWEZ01000001">
    <property type="protein sequence ID" value="RRJ85250.1"/>
    <property type="molecule type" value="Genomic_DNA"/>
</dbReference>
<gene>
    <name evidence="2" type="ORF">D0544_09345</name>
</gene>
<name>A0A3P3VRJ6_9GAMM</name>
<dbReference type="Proteomes" id="UP000280792">
    <property type="component" value="Unassembled WGS sequence"/>
</dbReference>
<keyword evidence="1" id="KW-0472">Membrane</keyword>
<dbReference type="RefSeq" id="WP_125015676.1">
    <property type="nucleotide sequence ID" value="NZ_QWEZ01000001.1"/>
</dbReference>
<keyword evidence="3" id="KW-1185">Reference proteome</keyword>
<feature type="transmembrane region" description="Helical" evidence="1">
    <location>
        <begin position="21"/>
        <end position="43"/>
    </location>
</feature>
<evidence type="ECO:0008006" key="4">
    <source>
        <dbReference type="Google" id="ProtNLM"/>
    </source>
</evidence>
<reference evidence="2 3" key="2">
    <citation type="submission" date="2018-12" db="EMBL/GenBank/DDBJ databases">
        <title>Simiduia agarivorans gen. nov., sp. nov., a marine, agarolytic bacterium isolated from shallow coastal water from Keelung, Taiwan.</title>
        <authorList>
            <person name="Shieh W.Y."/>
        </authorList>
    </citation>
    <scope>NUCLEOTIDE SEQUENCE [LARGE SCALE GENOMIC DNA]</scope>
    <source>
        <strain evidence="2 3">GTF-13</strain>
    </source>
</reference>
<proteinExistence type="predicted"/>
<feature type="transmembrane region" description="Helical" evidence="1">
    <location>
        <begin position="72"/>
        <end position="94"/>
    </location>
</feature>
<reference evidence="2 3" key="1">
    <citation type="submission" date="2018-08" db="EMBL/GenBank/DDBJ databases">
        <authorList>
            <person name="Khan S.A."/>
        </authorList>
    </citation>
    <scope>NUCLEOTIDE SEQUENCE [LARGE SCALE GENOMIC DNA]</scope>
    <source>
        <strain evidence="2 3">GTF-13</strain>
    </source>
</reference>
<accession>A0A3P3VRJ6</accession>
<organism evidence="2 3">
    <name type="scientific">Aestuariirhabdus litorea</name>
    <dbReference type="NCBI Taxonomy" id="2528527"/>
    <lineage>
        <taxon>Bacteria</taxon>
        <taxon>Pseudomonadati</taxon>
        <taxon>Pseudomonadota</taxon>
        <taxon>Gammaproteobacteria</taxon>
        <taxon>Oceanospirillales</taxon>
        <taxon>Aestuariirhabdaceae</taxon>
        <taxon>Aestuariirhabdus</taxon>
    </lineage>
</organism>
<evidence type="ECO:0000313" key="2">
    <source>
        <dbReference type="EMBL" id="RRJ85250.1"/>
    </source>
</evidence>
<comment type="caution">
    <text evidence="2">The sequence shown here is derived from an EMBL/GenBank/DDBJ whole genome shotgun (WGS) entry which is preliminary data.</text>
</comment>
<sequence>MGFEVQNLRRRHYVSYRIQGRLLAALILLEVAMVVLAVVYLYGRFDALLEGQLYSVHRAPAGWLASQMLYELVVTVAVMSVVNAIALLVAHLLWQSYVERVLLQFGSQLERMKRLDFRDEGQLDPELHESIAMLARWLQTERGVALELKALVPLLEQAPGMSGDERKALAERLERVGRMLT</sequence>
<dbReference type="AlphaFoldDB" id="A0A3P3VRJ6"/>